<dbReference type="PROSITE" id="PS51257">
    <property type="entry name" value="PROKAR_LIPOPROTEIN"/>
    <property type="match status" value="1"/>
</dbReference>
<feature type="region of interest" description="Disordered" evidence="1">
    <location>
        <begin position="20"/>
        <end position="76"/>
    </location>
</feature>
<keyword evidence="2" id="KW-0732">Signal</keyword>
<feature type="signal peptide" evidence="2">
    <location>
        <begin position="1"/>
        <end position="21"/>
    </location>
</feature>
<name>A0A4R6BWY1_9STAP</name>
<evidence type="ECO:0000313" key="4">
    <source>
        <dbReference type="Proteomes" id="UP000294843"/>
    </source>
</evidence>
<feature type="compositionally biased region" description="Acidic residues" evidence="1">
    <location>
        <begin position="67"/>
        <end position="76"/>
    </location>
</feature>
<dbReference type="Proteomes" id="UP000294843">
    <property type="component" value="Unassembled WGS sequence"/>
</dbReference>
<evidence type="ECO:0000256" key="2">
    <source>
        <dbReference type="SAM" id="SignalP"/>
    </source>
</evidence>
<reference evidence="3 4" key="1">
    <citation type="submission" date="2019-01" db="EMBL/GenBank/DDBJ databases">
        <title>Draft genome sequences of the type strains of six Macrococcus species.</title>
        <authorList>
            <person name="Mazhar S."/>
            <person name="Altermann E."/>
            <person name="Hill C."/>
            <person name="Mcauliffe O."/>
        </authorList>
    </citation>
    <scope>NUCLEOTIDE SEQUENCE [LARGE SCALE GENOMIC DNA]</scope>
    <source>
        <strain evidence="3 4">ATCC 51825</strain>
    </source>
</reference>
<dbReference type="AlphaFoldDB" id="A0A4R6BWY1"/>
<feature type="region of interest" description="Disordered" evidence="1">
    <location>
        <begin position="141"/>
        <end position="203"/>
    </location>
</feature>
<organism evidence="3 4">
    <name type="scientific">Macrococcus bovicus</name>
    <dbReference type="NCBI Taxonomy" id="69968"/>
    <lineage>
        <taxon>Bacteria</taxon>
        <taxon>Bacillati</taxon>
        <taxon>Bacillota</taxon>
        <taxon>Bacilli</taxon>
        <taxon>Bacillales</taxon>
        <taxon>Staphylococcaceae</taxon>
        <taxon>Macrococcus</taxon>
    </lineage>
</organism>
<dbReference type="OrthoDB" id="2414587at2"/>
<keyword evidence="4" id="KW-1185">Reference proteome</keyword>
<feature type="compositionally biased region" description="Basic and acidic residues" evidence="1">
    <location>
        <begin position="22"/>
        <end position="55"/>
    </location>
</feature>
<protein>
    <submittedName>
        <fullName evidence="3">Uncharacterized protein</fullName>
    </submittedName>
</protein>
<evidence type="ECO:0000313" key="3">
    <source>
        <dbReference type="EMBL" id="TDM13009.1"/>
    </source>
</evidence>
<comment type="caution">
    <text evidence="3">The sequence shown here is derived from an EMBL/GenBank/DDBJ whole genome shotgun (WGS) entry which is preliminary data.</text>
</comment>
<sequence>MKQLMVLVLGLVLILSGCQQQSDEKDPQIDKENTKEMKDEHKETEQATGHNDAKKPSVKVRVKSPETENDPATEAVSDEQYDTDIYNAARNCLLTGTCTKYTDTPEYSRAWNNLATEGYLCQDHHCVKTEQPTAEIRTVPRTTESVTTEQVTSEVPTTEVSATEQPSAEKTAEEAAEETAEETSIQSAEDVKASSAEAMDVSS</sequence>
<dbReference type="EMBL" id="SCWF01000013">
    <property type="protein sequence ID" value="TDM13009.1"/>
    <property type="molecule type" value="Genomic_DNA"/>
</dbReference>
<proteinExistence type="predicted"/>
<dbReference type="RefSeq" id="WP_133452433.1">
    <property type="nucleotide sequence ID" value="NZ_SCWF01000013.1"/>
</dbReference>
<accession>A0A4R6BWY1</accession>
<gene>
    <name evidence="3" type="ORF">ERX55_09980</name>
</gene>
<feature type="compositionally biased region" description="Low complexity" evidence="1">
    <location>
        <begin position="142"/>
        <end position="164"/>
    </location>
</feature>
<evidence type="ECO:0000256" key="1">
    <source>
        <dbReference type="SAM" id="MobiDB-lite"/>
    </source>
</evidence>
<feature type="chain" id="PRO_5038622205" evidence="2">
    <location>
        <begin position="22"/>
        <end position="203"/>
    </location>
</feature>